<dbReference type="EMBL" id="JBHRZF010000090">
    <property type="protein sequence ID" value="MFC3860640.1"/>
    <property type="molecule type" value="Genomic_DNA"/>
</dbReference>
<dbReference type="Proteomes" id="UP001595748">
    <property type="component" value="Unassembled WGS sequence"/>
</dbReference>
<dbReference type="RefSeq" id="WP_380076771.1">
    <property type="nucleotide sequence ID" value="NZ_JBHRZF010000090.1"/>
</dbReference>
<reference evidence="3" key="1">
    <citation type="journal article" date="2019" name="Int. J. Syst. Evol. Microbiol.">
        <title>The Global Catalogue of Microorganisms (GCM) 10K type strain sequencing project: providing services to taxonomists for standard genome sequencing and annotation.</title>
        <authorList>
            <consortium name="The Broad Institute Genomics Platform"/>
            <consortium name="The Broad Institute Genome Sequencing Center for Infectious Disease"/>
            <person name="Wu L."/>
            <person name="Ma J."/>
        </authorList>
    </citation>
    <scope>NUCLEOTIDE SEQUENCE [LARGE SCALE GENOMIC DNA]</scope>
    <source>
        <strain evidence="3">CCTCC AB 2013263</strain>
    </source>
</reference>
<feature type="transmembrane region" description="Helical" evidence="1">
    <location>
        <begin position="72"/>
        <end position="105"/>
    </location>
</feature>
<gene>
    <name evidence="2" type="ORF">ACFOPQ_07680</name>
</gene>
<proteinExistence type="predicted"/>
<keyword evidence="3" id="KW-1185">Reference proteome</keyword>
<accession>A0ABV8A5G9</accession>
<sequence>MIMIEMILTLFRRLGIAIRCLTDELIKAALKTVRDREEPISRRVVVLLFLSFLLYQVLMQTGLGLVGQVINVVGWVMAGLTTLGVTVPLVVTLPLAALLFVLLLVMSVRGYRPALERLDRLDQEVERGIW</sequence>
<keyword evidence="1" id="KW-0812">Transmembrane</keyword>
<keyword evidence="1" id="KW-1133">Transmembrane helix</keyword>
<comment type="caution">
    <text evidence="2">The sequence shown here is derived from an EMBL/GenBank/DDBJ whole genome shotgun (WGS) entry which is preliminary data.</text>
</comment>
<evidence type="ECO:0000313" key="2">
    <source>
        <dbReference type="EMBL" id="MFC3860640.1"/>
    </source>
</evidence>
<name>A0ABV8A5G9_9DEIO</name>
<organism evidence="2 3">
    <name type="scientific">Deinococcus antarcticus</name>
    <dbReference type="NCBI Taxonomy" id="1298767"/>
    <lineage>
        <taxon>Bacteria</taxon>
        <taxon>Thermotogati</taxon>
        <taxon>Deinococcota</taxon>
        <taxon>Deinococci</taxon>
        <taxon>Deinococcales</taxon>
        <taxon>Deinococcaceae</taxon>
        <taxon>Deinococcus</taxon>
    </lineage>
</organism>
<evidence type="ECO:0000256" key="1">
    <source>
        <dbReference type="SAM" id="Phobius"/>
    </source>
</evidence>
<feature type="transmembrane region" description="Helical" evidence="1">
    <location>
        <begin position="44"/>
        <end position="66"/>
    </location>
</feature>
<evidence type="ECO:0008006" key="4">
    <source>
        <dbReference type="Google" id="ProtNLM"/>
    </source>
</evidence>
<protein>
    <recommendedName>
        <fullName evidence="4">Superfamily III holin-X</fullName>
    </recommendedName>
</protein>
<keyword evidence="1" id="KW-0472">Membrane</keyword>
<evidence type="ECO:0000313" key="3">
    <source>
        <dbReference type="Proteomes" id="UP001595748"/>
    </source>
</evidence>